<evidence type="ECO:0000259" key="5">
    <source>
        <dbReference type="Pfam" id="PF00296"/>
    </source>
</evidence>
<dbReference type="InterPro" id="IPR011251">
    <property type="entry name" value="Luciferase-like_dom"/>
</dbReference>
<evidence type="ECO:0000313" key="7">
    <source>
        <dbReference type="Proteomes" id="UP000598174"/>
    </source>
</evidence>
<sequence length="286" mass="29856">MHVGVGIPASVPGVAGRQLLDWAVRAEQHRFSTLAVLDRLVYGNYESLVTLGAVAAVTTEIKLGATILIAPYRANAALLAKQIATVDGISGGRLTVGVSAGGREDDFAASAVPYAGRGAALDRTLADWEKIWSGELRGFAEPIGPRPLVRPPLLVGGHTDAAMRRAARHGTGWIAGGSSASAYRQLVERLLTVWQAHGRDGRPRLAALGYFALGPDAEQAARDYLGRYYAFLGPTAAERIAGKALTGAAAVRATVAEYSAAGCDELLLFPCSAGVEQLDLLAEALG</sequence>
<evidence type="ECO:0000256" key="3">
    <source>
        <dbReference type="ARBA" id="ARBA00023002"/>
    </source>
</evidence>
<protein>
    <submittedName>
        <fullName evidence="6">Monooxygenase</fullName>
    </submittedName>
</protein>
<gene>
    <name evidence="6" type="ORF">Afe05nite_55700</name>
</gene>
<dbReference type="GO" id="GO:0046306">
    <property type="term" value="P:alkanesulfonate catabolic process"/>
    <property type="evidence" value="ECO:0007669"/>
    <property type="project" value="TreeGrafter"/>
</dbReference>
<keyword evidence="3" id="KW-0560">Oxidoreductase</keyword>
<keyword evidence="4 6" id="KW-0503">Monooxygenase</keyword>
<keyword evidence="2" id="KW-0288">FMN</keyword>
<organism evidence="6 7">
    <name type="scientific">Paractinoplanes ferrugineus</name>
    <dbReference type="NCBI Taxonomy" id="113564"/>
    <lineage>
        <taxon>Bacteria</taxon>
        <taxon>Bacillati</taxon>
        <taxon>Actinomycetota</taxon>
        <taxon>Actinomycetes</taxon>
        <taxon>Micromonosporales</taxon>
        <taxon>Micromonosporaceae</taxon>
        <taxon>Paractinoplanes</taxon>
    </lineage>
</organism>
<name>A0A919J4F7_9ACTN</name>
<dbReference type="InterPro" id="IPR050172">
    <property type="entry name" value="SsuD_RutA_monooxygenase"/>
</dbReference>
<evidence type="ECO:0000256" key="4">
    <source>
        <dbReference type="ARBA" id="ARBA00023033"/>
    </source>
</evidence>
<dbReference type="Proteomes" id="UP000598174">
    <property type="component" value="Unassembled WGS sequence"/>
</dbReference>
<dbReference type="SUPFAM" id="SSF51679">
    <property type="entry name" value="Bacterial luciferase-like"/>
    <property type="match status" value="1"/>
</dbReference>
<dbReference type="AlphaFoldDB" id="A0A919J4F7"/>
<evidence type="ECO:0000256" key="2">
    <source>
        <dbReference type="ARBA" id="ARBA00022643"/>
    </source>
</evidence>
<keyword evidence="7" id="KW-1185">Reference proteome</keyword>
<reference evidence="6" key="1">
    <citation type="submission" date="2021-01" db="EMBL/GenBank/DDBJ databases">
        <title>Whole genome shotgun sequence of Actinoplanes ferrugineus NBRC 15555.</title>
        <authorList>
            <person name="Komaki H."/>
            <person name="Tamura T."/>
        </authorList>
    </citation>
    <scope>NUCLEOTIDE SEQUENCE</scope>
    <source>
        <strain evidence="6">NBRC 15555</strain>
    </source>
</reference>
<keyword evidence="1" id="KW-0285">Flavoprotein</keyword>
<proteinExistence type="predicted"/>
<comment type="caution">
    <text evidence="6">The sequence shown here is derived from an EMBL/GenBank/DDBJ whole genome shotgun (WGS) entry which is preliminary data.</text>
</comment>
<dbReference type="PANTHER" id="PTHR42847:SF4">
    <property type="entry name" value="ALKANESULFONATE MONOOXYGENASE-RELATED"/>
    <property type="match status" value="1"/>
</dbReference>
<dbReference type="RefSeq" id="WP_203820167.1">
    <property type="nucleotide sequence ID" value="NZ_BAAABP010000002.1"/>
</dbReference>
<dbReference type="Gene3D" id="3.20.20.30">
    <property type="entry name" value="Luciferase-like domain"/>
    <property type="match status" value="1"/>
</dbReference>
<dbReference type="GO" id="GO:0008726">
    <property type="term" value="F:alkanesulfonate monooxygenase activity"/>
    <property type="evidence" value="ECO:0007669"/>
    <property type="project" value="TreeGrafter"/>
</dbReference>
<accession>A0A919J4F7</accession>
<evidence type="ECO:0000313" key="6">
    <source>
        <dbReference type="EMBL" id="GIE13730.1"/>
    </source>
</evidence>
<dbReference type="Pfam" id="PF00296">
    <property type="entry name" value="Bac_luciferase"/>
    <property type="match status" value="1"/>
</dbReference>
<feature type="domain" description="Luciferase-like" evidence="5">
    <location>
        <begin position="15"/>
        <end position="233"/>
    </location>
</feature>
<evidence type="ECO:0000256" key="1">
    <source>
        <dbReference type="ARBA" id="ARBA00022630"/>
    </source>
</evidence>
<dbReference type="EMBL" id="BOMM01000050">
    <property type="protein sequence ID" value="GIE13730.1"/>
    <property type="molecule type" value="Genomic_DNA"/>
</dbReference>
<dbReference type="InterPro" id="IPR036661">
    <property type="entry name" value="Luciferase-like_sf"/>
</dbReference>
<dbReference type="PANTHER" id="PTHR42847">
    <property type="entry name" value="ALKANESULFONATE MONOOXYGENASE"/>
    <property type="match status" value="1"/>
</dbReference>